<evidence type="ECO:0000256" key="1">
    <source>
        <dbReference type="SAM" id="MobiDB-lite"/>
    </source>
</evidence>
<name>A0A6A5TWA3_9PLEO</name>
<feature type="region of interest" description="Disordered" evidence="1">
    <location>
        <begin position="299"/>
        <end position="332"/>
    </location>
</feature>
<gene>
    <name evidence="2" type="ORF">CC80DRAFT_61328</name>
</gene>
<dbReference type="AlphaFoldDB" id="A0A6A5TWA3"/>
<proteinExistence type="predicted"/>
<organism evidence="2 3">
    <name type="scientific">Byssothecium circinans</name>
    <dbReference type="NCBI Taxonomy" id="147558"/>
    <lineage>
        <taxon>Eukaryota</taxon>
        <taxon>Fungi</taxon>
        <taxon>Dikarya</taxon>
        <taxon>Ascomycota</taxon>
        <taxon>Pezizomycotina</taxon>
        <taxon>Dothideomycetes</taxon>
        <taxon>Pleosporomycetidae</taxon>
        <taxon>Pleosporales</taxon>
        <taxon>Massarineae</taxon>
        <taxon>Massarinaceae</taxon>
        <taxon>Byssothecium</taxon>
    </lineage>
</organism>
<evidence type="ECO:0000313" key="2">
    <source>
        <dbReference type="EMBL" id="KAF1956594.1"/>
    </source>
</evidence>
<evidence type="ECO:0000313" key="3">
    <source>
        <dbReference type="Proteomes" id="UP000800035"/>
    </source>
</evidence>
<accession>A0A6A5TWA3</accession>
<feature type="compositionally biased region" description="Basic and acidic residues" evidence="1">
    <location>
        <begin position="171"/>
        <end position="189"/>
    </location>
</feature>
<feature type="region of interest" description="Disordered" evidence="1">
    <location>
        <begin position="171"/>
        <end position="195"/>
    </location>
</feature>
<sequence>MRKLPDLWRGAVEKIGPGWEHVVLFCRLDSIRHRCLAVKRYYRTDLFSDVKQVFPDFYGKRVSPTGWSGFLLKSVSLERQEIEFAAYANVCWLSKDNVWWMGGEPWKTGVKPCSKGPACHMANPRSRRTCGCEHLWWRHVSLYDPVTKQVHGPLAKESKYPHYLPQLVKDKNHESTAKVDRRPVPDRRSPGPASLTKETVAWCDAVTQKIEARYATVNAEPVSERRGPPVVSIPSNLASMKAMLREAMDDAAEFERKERMHPVPVQSEPNPHAVSESNPAWLNTIIQNVQDRLAQYECSSSDHVSRREHAGTGGYDAAPSRHEVSQSAATQSRISFTTRDTLSASSRFSSTGFTVSTDSFLR</sequence>
<dbReference type="EMBL" id="ML976991">
    <property type="protein sequence ID" value="KAF1956594.1"/>
    <property type="molecule type" value="Genomic_DNA"/>
</dbReference>
<protein>
    <submittedName>
        <fullName evidence="2">Uncharacterized protein</fullName>
    </submittedName>
</protein>
<reference evidence="2" key="1">
    <citation type="journal article" date="2020" name="Stud. Mycol.">
        <title>101 Dothideomycetes genomes: a test case for predicting lifestyles and emergence of pathogens.</title>
        <authorList>
            <person name="Haridas S."/>
            <person name="Albert R."/>
            <person name="Binder M."/>
            <person name="Bloem J."/>
            <person name="Labutti K."/>
            <person name="Salamov A."/>
            <person name="Andreopoulos B."/>
            <person name="Baker S."/>
            <person name="Barry K."/>
            <person name="Bills G."/>
            <person name="Bluhm B."/>
            <person name="Cannon C."/>
            <person name="Castanera R."/>
            <person name="Culley D."/>
            <person name="Daum C."/>
            <person name="Ezra D."/>
            <person name="Gonzalez J."/>
            <person name="Henrissat B."/>
            <person name="Kuo A."/>
            <person name="Liang C."/>
            <person name="Lipzen A."/>
            <person name="Lutzoni F."/>
            <person name="Magnuson J."/>
            <person name="Mondo S."/>
            <person name="Nolan M."/>
            <person name="Ohm R."/>
            <person name="Pangilinan J."/>
            <person name="Park H.-J."/>
            <person name="Ramirez L."/>
            <person name="Alfaro M."/>
            <person name="Sun H."/>
            <person name="Tritt A."/>
            <person name="Yoshinaga Y."/>
            <person name="Zwiers L.-H."/>
            <person name="Turgeon B."/>
            <person name="Goodwin S."/>
            <person name="Spatafora J."/>
            <person name="Crous P."/>
            <person name="Grigoriev I."/>
        </authorList>
    </citation>
    <scope>NUCLEOTIDE SEQUENCE</scope>
    <source>
        <strain evidence="2">CBS 675.92</strain>
    </source>
</reference>
<dbReference type="Proteomes" id="UP000800035">
    <property type="component" value="Unassembled WGS sequence"/>
</dbReference>
<keyword evidence="3" id="KW-1185">Reference proteome</keyword>